<feature type="transmembrane region" description="Helical" evidence="1">
    <location>
        <begin position="392"/>
        <end position="409"/>
    </location>
</feature>
<feature type="transmembrane region" description="Helical" evidence="1">
    <location>
        <begin position="263"/>
        <end position="283"/>
    </location>
</feature>
<dbReference type="PANTHER" id="PTHR37686:SF1">
    <property type="entry name" value="LD36006P"/>
    <property type="match status" value="1"/>
</dbReference>
<dbReference type="Proteomes" id="UP000694941">
    <property type="component" value="Unplaced"/>
</dbReference>
<keyword evidence="1" id="KW-0812">Transmembrane</keyword>
<keyword evidence="1" id="KW-0472">Membrane</keyword>
<accession>A0ABM1BZN7</accession>
<evidence type="ECO:0000256" key="1">
    <source>
        <dbReference type="SAM" id="Phobius"/>
    </source>
</evidence>
<evidence type="ECO:0000313" key="2">
    <source>
        <dbReference type="Proteomes" id="UP000694941"/>
    </source>
</evidence>
<evidence type="ECO:0000313" key="3">
    <source>
        <dbReference type="RefSeq" id="XP_013791685.1"/>
    </source>
</evidence>
<feature type="transmembrane region" description="Helical" evidence="1">
    <location>
        <begin position="363"/>
        <end position="386"/>
    </location>
</feature>
<protein>
    <submittedName>
        <fullName evidence="3">Uncharacterized protein LOC106475552</fullName>
    </submittedName>
</protein>
<keyword evidence="1" id="KW-1133">Transmembrane helix</keyword>
<dbReference type="GeneID" id="106475552"/>
<dbReference type="Pfam" id="PF25228">
    <property type="entry name" value="Lips"/>
    <property type="match status" value="1"/>
</dbReference>
<reference evidence="3" key="1">
    <citation type="submission" date="2025-08" db="UniProtKB">
        <authorList>
            <consortium name="RefSeq"/>
        </authorList>
    </citation>
    <scope>IDENTIFICATION</scope>
    <source>
        <tissue evidence="3">Muscle</tissue>
    </source>
</reference>
<organism evidence="2 3">
    <name type="scientific">Limulus polyphemus</name>
    <name type="common">Atlantic horseshoe crab</name>
    <dbReference type="NCBI Taxonomy" id="6850"/>
    <lineage>
        <taxon>Eukaryota</taxon>
        <taxon>Metazoa</taxon>
        <taxon>Ecdysozoa</taxon>
        <taxon>Arthropoda</taxon>
        <taxon>Chelicerata</taxon>
        <taxon>Merostomata</taxon>
        <taxon>Xiphosura</taxon>
        <taxon>Limulidae</taxon>
        <taxon>Limulus</taxon>
    </lineage>
</organism>
<dbReference type="InterPro" id="IPR057435">
    <property type="entry name" value="Lips"/>
</dbReference>
<dbReference type="RefSeq" id="XP_013791685.1">
    <property type="nucleotide sequence ID" value="XM_013936231.1"/>
</dbReference>
<dbReference type="PANTHER" id="PTHR37686">
    <property type="entry name" value="LD36006P"/>
    <property type="match status" value="1"/>
</dbReference>
<proteinExistence type="predicted"/>
<keyword evidence="2" id="KW-1185">Reference proteome</keyword>
<gene>
    <name evidence="3" type="primary">LOC106475552</name>
</gene>
<feature type="non-terminal residue" evidence="3">
    <location>
        <position position="1"/>
    </location>
</feature>
<name>A0ABM1BZN7_LIMPO</name>
<feature type="transmembrane region" description="Helical" evidence="1">
    <location>
        <begin position="421"/>
        <end position="450"/>
    </location>
</feature>
<sequence>ENEKPPTVPYIYQTPKDHEIDLRLFNKAKKLSEEEIEKQANTAVHDEYTSRVFRTLLIHPDIQALGEGIGQLLIEQSQSVILMQRAVENVREKLNHRIDQLKRNLGISHPILSLIQPWVQERVRYAQERFTKDHEWNAHEEALILSRNHNLKQATYFLQRDLIFMQEREPVLKQELSRVRNPTRVYHWRTQIWCPQQWRVRRVFQGVAEVVQTAISRTSSSLAHPRSDPNQPVYLVEKQRTRTTTTRWPFWRWVNYFFRTWSWTWNAMFLFGIVVPWCSPVSLRALCSIKPFMPDLELNQCDGILYPRKSSLTQTLCSRLVILWRHISKSRTEFESRPDTGFIGKGFGRHVNRTWNYVMKGGLGTLLIVLIFPCVCLLVSGVSLLIAVSAPVWMPVSTLVFHFSMVLFYDFDSPAPTRNKLFLLLEALVWRIIIQGLIQPVIALLIAALFCPVGSLLVLIVAMLRCCCRLIWDWIIFHLVIKKRGRVPALSSWLVRRVEGPGLSNNHYFKILPEQALAAFEAKLEVEELGAFREEVERTIVQPQQAYSEFVQQCFRPFSASLTKDGTYSQLEKEAQDILYMLRDQVDK</sequence>